<dbReference type="AlphaFoldDB" id="A0A430FQ94"/>
<evidence type="ECO:0000313" key="2">
    <source>
        <dbReference type="EMBL" id="RSX55013.1"/>
    </source>
</evidence>
<protein>
    <recommendedName>
        <fullName evidence="4">Lipoprotein</fullName>
    </recommendedName>
</protein>
<accession>A0A430FQ94</accession>
<feature type="chain" id="PRO_5019397092" description="Lipoprotein" evidence="1">
    <location>
        <begin position="24"/>
        <end position="248"/>
    </location>
</feature>
<proteinExistence type="predicted"/>
<evidence type="ECO:0000256" key="1">
    <source>
        <dbReference type="SAM" id="SignalP"/>
    </source>
</evidence>
<dbReference type="Proteomes" id="UP000287609">
    <property type="component" value="Unassembled WGS sequence"/>
</dbReference>
<dbReference type="PROSITE" id="PS51257">
    <property type="entry name" value="PROKAR_LIPOPROTEIN"/>
    <property type="match status" value="1"/>
</dbReference>
<comment type="caution">
    <text evidence="2">The sequence shown here is derived from an EMBL/GenBank/DDBJ whole genome shotgun (WGS) entry which is preliminary data.</text>
</comment>
<name>A0A430FQ94_9BIFI</name>
<sequence>MCKNFRTILTGICITICISSVSACGTNSATTSKSSSETKVLRYADSLQEMAQQILNQDKNTMNDTQREIIERAIQNDGKVSTADYERAWQAYNQCIVDKGYNPQPLVQIEGIYLDGYSLDTSYTEELQQKFENDESSCLCENVLEVQSLYKASKGNPNLLTGDDAIVDCLRRENLVPKSYTVKNFSQDQTQYTEIRAKSGQPFAPETLKKAAESLSFDLDNNAARLCLATNGANVLLRSNAPRWHPFK</sequence>
<evidence type="ECO:0008006" key="4">
    <source>
        <dbReference type="Google" id="ProtNLM"/>
    </source>
</evidence>
<gene>
    <name evidence="2" type="ORF">D2E26_1067</name>
</gene>
<reference evidence="2 3" key="1">
    <citation type="submission" date="2018-09" db="EMBL/GenBank/DDBJ databases">
        <title>Characterization of the phylogenetic diversity of five novel species belonging to the genus Bifidobacterium.</title>
        <authorList>
            <person name="Lugli G.A."/>
            <person name="Duranti S."/>
            <person name="Milani C."/>
        </authorList>
    </citation>
    <scope>NUCLEOTIDE SEQUENCE [LARGE SCALE GENOMIC DNA]</scope>
    <source>
        <strain evidence="2 3">2036B</strain>
    </source>
</reference>
<keyword evidence="3" id="KW-1185">Reference proteome</keyword>
<feature type="signal peptide" evidence="1">
    <location>
        <begin position="1"/>
        <end position="23"/>
    </location>
</feature>
<dbReference type="EMBL" id="QXGM01000002">
    <property type="protein sequence ID" value="RSX55013.1"/>
    <property type="molecule type" value="Genomic_DNA"/>
</dbReference>
<evidence type="ECO:0000313" key="3">
    <source>
        <dbReference type="Proteomes" id="UP000287609"/>
    </source>
</evidence>
<organism evidence="2 3">
    <name type="scientific">Bifidobacterium dolichotidis</name>
    <dbReference type="NCBI Taxonomy" id="2306976"/>
    <lineage>
        <taxon>Bacteria</taxon>
        <taxon>Bacillati</taxon>
        <taxon>Actinomycetota</taxon>
        <taxon>Actinomycetes</taxon>
        <taxon>Bifidobacteriales</taxon>
        <taxon>Bifidobacteriaceae</taxon>
        <taxon>Bifidobacterium</taxon>
    </lineage>
</organism>
<keyword evidence="1" id="KW-0732">Signal</keyword>